<dbReference type="RefSeq" id="WP_147051221.1">
    <property type="nucleotide sequence ID" value="NZ_BKAH01000014.1"/>
</dbReference>
<evidence type="ECO:0000313" key="2">
    <source>
        <dbReference type="Proteomes" id="UP000321949"/>
    </source>
</evidence>
<dbReference type="AlphaFoldDB" id="A0A5C8I6I9"/>
<evidence type="ECO:0000313" key="1">
    <source>
        <dbReference type="EMBL" id="TXK13919.1"/>
    </source>
</evidence>
<protein>
    <submittedName>
        <fullName evidence="1">Uncharacterized protein</fullName>
    </submittedName>
</protein>
<sequence>MAYRIIDDGHECRGCWPLQEAAFENELEEIVAHEDPNGRFITIAGPHWYVERYSLDVPMAKACLEARGLDWR</sequence>
<keyword evidence="2" id="KW-1185">Reference proteome</keyword>
<name>A0A5C8I6I9_9MICO</name>
<dbReference type="Proteomes" id="UP000321949">
    <property type="component" value="Unassembled WGS sequence"/>
</dbReference>
<gene>
    <name evidence="1" type="ORF">FVP74_04775</name>
</gene>
<comment type="caution">
    <text evidence="1">The sequence shown here is derived from an EMBL/GenBank/DDBJ whole genome shotgun (WGS) entry which is preliminary data.</text>
</comment>
<dbReference type="OrthoDB" id="9768060at2"/>
<organism evidence="1 2">
    <name type="scientific">Microbacterium saccharophilum</name>
    <dbReference type="NCBI Taxonomy" id="1213358"/>
    <lineage>
        <taxon>Bacteria</taxon>
        <taxon>Bacillati</taxon>
        <taxon>Actinomycetota</taxon>
        <taxon>Actinomycetes</taxon>
        <taxon>Micrococcales</taxon>
        <taxon>Microbacteriaceae</taxon>
        <taxon>Microbacterium</taxon>
    </lineage>
</organism>
<accession>A0A5C8I6I9</accession>
<proteinExistence type="predicted"/>
<dbReference type="EMBL" id="VRSX01000002">
    <property type="protein sequence ID" value="TXK13919.1"/>
    <property type="molecule type" value="Genomic_DNA"/>
</dbReference>
<reference evidence="1 2" key="1">
    <citation type="submission" date="2019-08" db="EMBL/GenBank/DDBJ databases">
        <authorList>
            <person name="Dong K."/>
        </authorList>
    </citation>
    <scope>NUCLEOTIDE SEQUENCE [LARGE SCALE GENOMIC DNA]</scope>
    <source>
        <strain evidence="1 2">K-1</strain>
    </source>
</reference>